<feature type="transmembrane region" description="Helical" evidence="17">
    <location>
        <begin position="324"/>
        <end position="342"/>
    </location>
</feature>
<feature type="transmembrane region" description="Helical" evidence="17">
    <location>
        <begin position="7"/>
        <end position="30"/>
    </location>
</feature>
<evidence type="ECO:0000256" key="16">
    <source>
        <dbReference type="ARBA" id="ARBA00049551"/>
    </source>
</evidence>
<keyword evidence="14 17" id="KW-0496">Mitochondrion</keyword>
<dbReference type="EMBL" id="HM641837">
    <property type="protein sequence ID" value="ADK97517.1"/>
    <property type="molecule type" value="Genomic_DNA"/>
</dbReference>
<keyword evidence="13 17" id="KW-0830">Ubiquinone</keyword>
<protein>
    <recommendedName>
        <fullName evidence="4 17">NADH-ubiquinone oxidoreductase chain 2</fullName>
        <ecNumber evidence="3 17">7.1.1.2</ecNumber>
    </recommendedName>
</protein>
<dbReference type="PANTHER" id="PTHR46552:SF1">
    <property type="entry name" value="NADH-UBIQUINONE OXIDOREDUCTASE CHAIN 2"/>
    <property type="match status" value="1"/>
</dbReference>
<comment type="subcellular location">
    <subcellularLocation>
        <location evidence="1 17">Mitochondrion inner membrane</location>
        <topology evidence="1 17">Multi-pass membrane protein</topology>
    </subcellularLocation>
</comment>
<evidence type="ECO:0000256" key="4">
    <source>
        <dbReference type="ARBA" id="ARBA00021008"/>
    </source>
</evidence>
<evidence type="ECO:0000259" key="18">
    <source>
        <dbReference type="Pfam" id="PF00361"/>
    </source>
</evidence>
<comment type="function">
    <text evidence="17">Core subunit of the mitochondrial membrane respiratory chain NADH dehydrogenase (Complex I) which catalyzes electron transfer from NADH through the respiratory chain, using ubiquinone as an electron acceptor. Essential for the catalytic activity and assembly of complex I.</text>
</comment>
<dbReference type="GO" id="GO:0008137">
    <property type="term" value="F:NADH dehydrogenase (ubiquinone) activity"/>
    <property type="evidence" value="ECO:0007669"/>
    <property type="project" value="UniProtKB-EC"/>
</dbReference>
<dbReference type="Pfam" id="PF06444">
    <property type="entry name" value="NADH_dehy_S2_C"/>
    <property type="match status" value="1"/>
</dbReference>
<keyword evidence="11 17" id="KW-1133">Transmembrane helix</keyword>
<gene>
    <name evidence="20" type="primary">nad2</name>
</gene>
<dbReference type="GO" id="GO:0006120">
    <property type="term" value="P:mitochondrial electron transport, NADH to ubiquinone"/>
    <property type="evidence" value="ECO:0007669"/>
    <property type="project" value="InterPro"/>
</dbReference>
<evidence type="ECO:0000259" key="19">
    <source>
        <dbReference type="Pfam" id="PF06444"/>
    </source>
</evidence>
<keyword evidence="10 17" id="KW-0249">Electron transport</keyword>
<evidence type="ECO:0000256" key="1">
    <source>
        <dbReference type="ARBA" id="ARBA00004448"/>
    </source>
</evidence>
<organism evidence="20">
    <name type="scientific">Crotalus horridus</name>
    <name type="common">Timber rattlesnake</name>
    <dbReference type="NCBI Taxonomy" id="35024"/>
    <lineage>
        <taxon>Eukaryota</taxon>
        <taxon>Metazoa</taxon>
        <taxon>Chordata</taxon>
        <taxon>Craniata</taxon>
        <taxon>Vertebrata</taxon>
        <taxon>Euteleostomi</taxon>
        <taxon>Lepidosauria</taxon>
        <taxon>Squamata</taxon>
        <taxon>Bifurcata</taxon>
        <taxon>Unidentata</taxon>
        <taxon>Episquamata</taxon>
        <taxon>Toxicofera</taxon>
        <taxon>Serpentes</taxon>
        <taxon>Colubroidea</taxon>
        <taxon>Viperidae</taxon>
        <taxon>Crotalinae</taxon>
        <taxon>Crotalus</taxon>
    </lineage>
</organism>
<feature type="transmembrane region" description="Helical" evidence="17">
    <location>
        <begin position="272"/>
        <end position="296"/>
    </location>
</feature>
<keyword evidence="7 17" id="KW-0812">Transmembrane</keyword>
<dbReference type="InterPro" id="IPR003917">
    <property type="entry name" value="NADH_UbQ_OxRdtase_chain2"/>
</dbReference>
<feature type="transmembrane region" description="Helical" evidence="17">
    <location>
        <begin position="208"/>
        <end position="229"/>
    </location>
</feature>
<evidence type="ECO:0000256" key="11">
    <source>
        <dbReference type="ARBA" id="ARBA00022989"/>
    </source>
</evidence>
<evidence type="ECO:0000313" key="20">
    <source>
        <dbReference type="EMBL" id="ADK97517.1"/>
    </source>
</evidence>
<comment type="catalytic activity">
    <reaction evidence="16 17">
        <text>a ubiquinone + NADH + 5 H(+)(in) = a ubiquinol + NAD(+) + 4 H(+)(out)</text>
        <dbReference type="Rhea" id="RHEA:29091"/>
        <dbReference type="Rhea" id="RHEA-COMP:9565"/>
        <dbReference type="Rhea" id="RHEA-COMP:9566"/>
        <dbReference type="ChEBI" id="CHEBI:15378"/>
        <dbReference type="ChEBI" id="CHEBI:16389"/>
        <dbReference type="ChEBI" id="CHEBI:17976"/>
        <dbReference type="ChEBI" id="CHEBI:57540"/>
        <dbReference type="ChEBI" id="CHEBI:57945"/>
        <dbReference type="EC" id="7.1.1.2"/>
    </reaction>
</comment>
<feature type="domain" description="NADH:quinone oxidoreductase/Mrp antiporter transmembrane" evidence="18">
    <location>
        <begin position="25"/>
        <end position="279"/>
    </location>
</feature>
<keyword evidence="6 17" id="KW-0679">Respiratory chain</keyword>
<accession>E0ADZ4</accession>
<evidence type="ECO:0000256" key="2">
    <source>
        <dbReference type="ARBA" id="ARBA00007012"/>
    </source>
</evidence>
<keyword evidence="5" id="KW-0813">Transport</keyword>
<dbReference type="Pfam" id="PF00361">
    <property type="entry name" value="Proton_antipo_M"/>
    <property type="match status" value="1"/>
</dbReference>
<feature type="transmembrane region" description="Helical" evidence="17">
    <location>
        <begin position="180"/>
        <end position="202"/>
    </location>
</feature>
<evidence type="ECO:0000256" key="12">
    <source>
        <dbReference type="ARBA" id="ARBA00023027"/>
    </source>
</evidence>
<dbReference type="EC" id="7.1.1.2" evidence="3 17"/>
<name>E0ADZ4_CROHD</name>
<geneLocation type="mitochondrion" evidence="20"/>
<evidence type="ECO:0000256" key="3">
    <source>
        <dbReference type="ARBA" id="ARBA00012944"/>
    </source>
</evidence>
<evidence type="ECO:0000256" key="17">
    <source>
        <dbReference type="RuleBase" id="RU003403"/>
    </source>
</evidence>
<evidence type="ECO:0000256" key="13">
    <source>
        <dbReference type="ARBA" id="ARBA00023075"/>
    </source>
</evidence>
<feature type="transmembrane region" description="Helical" evidence="17">
    <location>
        <begin position="241"/>
        <end position="260"/>
    </location>
</feature>
<evidence type="ECO:0000256" key="5">
    <source>
        <dbReference type="ARBA" id="ARBA00022448"/>
    </source>
</evidence>
<dbReference type="InterPro" id="IPR010933">
    <property type="entry name" value="NADH_DH_su2_C"/>
</dbReference>
<keyword evidence="12 17" id="KW-0520">NAD</keyword>
<dbReference type="InterPro" id="IPR050175">
    <property type="entry name" value="Complex_I_Subunit_2"/>
</dbReference>
<keyword evidence="9 17" id="KW-1278">Translocase</keyword>
<keyword evidence="15 17" id="KW-0472">Membrane</keyword>
<feature type="domain" description="NADH dehydrogenase subunit 2 C-terminal" evidence="19">
    <location>
        <begin position="292"/>
        <end position="343"/>
    </location>
</feature>
<sequence length="345" mass="37823">LLINPTSLMVIMASITLSTTLITSATHWLMAWACLEINTLSMVPVISKPHHPRATEAATKYFLTQTLASTAILFAATMNALNTSNWEMSLTTETTTMKIITLALMMKMAAAPFHFWLPEVAQGATTLTTLTILTWQKIAPLAILMETHNNTNLTILTTSAILSVLIGGLGGLNQTQLRKLMAFSSIAHTGWILATITLAPNISMLTSLIYTLTTTPIFLALNTSSTTTIKDMGTMWTSSPYLMLITLMTTLSLAGLPPLTGFMPKWLILNKMIAFPAAAKATLMAMSSLPSLYMYIRLTYILTMTMPPHTSTTQMKWRVLHKNFPLLPTTLAIMMILLLPLSPNL</sequence>
<feature type="transmembrane region" description="Helical" evidence="17">
    <location>
        <begin position="153"/>
        <end position="173"/>
    </location>
</feature>
<evidence type="ECO:0000256" key="9">
    <source>
        <dbReference type="ARBA" id="ARBA00022967"/>
    </source>
</evidence>
<evidence type="ECO:0000256" key="7">
    <source>
        <dbReference type="ARBA" id="ARBA00022692"/>
    </source>
</evidence>
<evidence type="ECO:0000256" key="15">
    <source>
        <dbReference type="ARBA" id="ARBA00023136"/>
    </source>
</evidence>
<dbReference type="GO" id="GO:0005743">
    <property type="term" value="C:mitochondrial inner membrane"/>
    <property type="evidence" value="ECO:0007669"/>
    <property type="project" value="UniProtKB-SubCell"/>
</dbReference>
<dbReference type="AlphaFoldDB" id="E0ADZ4"/>
<comment type="similarity">
    <text evidence="2 17">Belongs to the complex I subunit 2 family.</text>
</comment>
<keyword evidence="8 17" id="KW-0999">Mitochondrion inner membrane</keyword>
<dbReference type="PRINTS" id="PR01436">
    <property type="entry name" value="NADHDHGNASE2"/>
</dbReference>
<reference evidence="20" key="1">
    <citation type="journal article" date="2013" name="Mitochondrial DNA">
        <title>The complete mitochondrial DNA sequence of Crotalus horridus (timber rattlesnake).</title>
        <authorList>
            <person name="Hall J.B."/>
            <person name="Cobb V.A."/>
            <person name="Cahoon A.B."/>
        </authorList>
    </citation>
    <scope>NUCLEOTIDE SEQUENCE</scope>
</reference>
<proteinExistence type="inferred from homology"/>
<dbReference type="InterPro" id="IPR001750">
    <property type="entry name" value="ND/Mrp_TM"/>
</dbReference>
<feature type="non-terminal residue" evidence="20">
    <location>
        <position position="1"/>
    </location>
</feature>
<evidence type="ECO:0000256" key="10">
    <source>
        <dbReference type="ARBA" id="ARBA00022982"/>
    </source>
</evidence>
<evidence type="ECO:0000256" key="6">
    <source>
        <dbReference type="ARBA" id="ARBA00022660"/>
    </source>
</evidence>
<evidence type="ECO:0000256" key="8">
    <source>
        <dbReference type="ARBA" id="ARBA00022792"/>
    </source>
</evidence>
<evidence type="ECO:0000256" key="14">
    <source>
        <dbReference type="ARBA" id="ARBA00023128"/>
    </source>
</evidence>
<dbReference type="PANTHER" id="PTHR46552">
    <property type="entry name" value="NADH-UBIQUINONE OXIDOREDUCTASE CHAIN 2"/>
    <property type="match status" value="1"/>
</dbReference>